<dbReference type="SUPFAM" id="SSF54197">
    <property type="entry name" value="HIT-like"/>
    <property type="match status" value="1"/>
</dbReference>
<keyword evidence="4" id="KW-1185">Reference proteome</keyword>
<accession>A0ABT7DSU7</accession>
<comment type="caution">
    <text evidence="3">The sequence shown here is derived from an EMBL/GenBank/DDBJ whole genome shotgun (WGS) entry which is preliminary data.</text>
</comment>
<sequence>MSQCIFCSIVNGAIPSNKIFESDEMIAIHDIHPVAPVHFLLIPKLHISSMLDVKDEHHELLGKILVKAPSLAKGLGLSDGFRTVINTGASHGQSVFHLHVHIIGNPSQDGLKAGIDQLLTL</sequence>
<dbReference type="InterPro" id="IPR001310">
    <property type="entry name" value="Histidine_triad_HIT"/>
</dbReference>
<dbReference type="RefSeq" id="WP_284099431.1">
    <property type="nucleotide sequence ID" value="NZ_JARRAF010000003.1"/>
</dbReference>
<dbReference type="InterPro" id="IPR036265">
    <property type="entry name" value="HIT-like_sf"/>
</dbReference>
<dbReference type="InterPro" id="IPR011146">
    <property type="entry name" value="HIT-like"/>
</dbReference>
<protein>
    <submittedName>
        <fullName evidence="3">Histidine triad nucleotide-binding protein</fullName>
    </submittedName>
</protein>
<reference evidence="3" key="1">
    <citation type="submission" date="2023-03" db="EMBL/GenBank/DDBJ databases">
        <title>Chitinimonas shenzhenensis gen. nov., sp. nov., a novel member of family Burkholderiaceae isolated from activated sludge collected in Shen Zhen, China.</title>
        <authorList>
            <person name="Wang X."/>
        </authorList>
    </citation>
    <scope>NUCLEOTIDE SEQUENCE</scope>
    <source>
        <strain evidence="3">DQS-5</strain>
    </source>
</reference>
<dbReference type="Proteomes" id="UP001172778">
    <property type="component" value="Unassembled WGS sequence"/>
</dbReference>
<dbReference type="PRINTS" id="PR00332">
    <property type="entry name" value="HISTRIAD"/>
</dbReference>
<dbReference type="Gene3D" id="3.30.428.10">
    <property type="entry name" value="HIT-like"/>
    <property type="match status" value="1"/>
</dbReference>
<feature type="short sequence motif" description="Histidine triad motif" evidence="1">
    <location>
        <begin position="97"/>
        <end position="101"/>
    </location>
</feature>
<dbReference type="PROSITE" id="PS51084">
    <property type="entry name" value="HIT_2"/>
    <property type="match status" value="1"/>
</dbReference>
<dbReference type="PANTHER" id="PTHR23089">
    <property type="entry name" value="HISTIDINE TRIAD HIT PROTEIN"/>
    <property type="match status" value="1"/>
</dbReference>
<gene>
    <name evidence="3" type="ORF">PZA18_03635</name>
</gene>
<organism evidence="3 4">
    <name type="scientific">Parachitinimonas caeni</name>
    <dbReference type="NCBI Taxonomy" id="3031301"/>
    <lineage>
        <taxon>Bacteria</taxon>
        <taxon>Pseudomonadati</taxon>
        <taxon>Pseudomonadota</taxon>
        <taxon>Betaproteobacteria</taxon>
        <taxon>Neisseriales</taxon>
        <taxon>Chitinibacteraceae</taxon>
        <taxon>Parachitinimonas</taxon>
    </lineage>
</organism>
<evidence type="ECO:0000259" key="2">
    <source>
        <dbReference type="PROSITE" id="PS51084"/>
    </source>
</evidence>
<dbReference type="Pfam" id="PF11969">
    <property type="entry name" value="DcpS_C"/>
    <property type="match status" value="1"/>
</dbReference>
<evidence type="ECO:0000313" key="3">
    <source>
        <dbReference type="EMBL" id="MDK2123142.1"/>
    </source>
</evidence>
<feature type="domain" description="HIT" evidence="2">
    <location>
        <begin position="5"/>
        <end position="112"/>
    </location>
</feature>
<dbReference type="EMBL" id="JARRAF010000003">
    <property type="protein sequence ID" value="MDK2123142.1"/>
    <property type="molecule type" value="Genomic_DNA"/>
</dbReference>
<evidence type="ECO:0000256" key="1">
    <source>
        <dbReference type="PROSITE-ProRule" id="PRU00464"/>
    </source>
</evidence>
<evidence type="ECO:0000313" key="4">
    <source>
        <dbReference type="Proteomes" id="UP001172778"/>
    </source>
</evidence>
<name>A0ABT7DSU7_9NEIS</name>
<proteinExistence type="predicted"/>
<dbReference type="CDD" id="cd01276">
    <property type="entry name" value="PKCI_related"/>
    <property type="match status" value="1"/>
</dbReference>